<dbReference type="EMBL" id="SMAJ01000014">
    <property type="protein sequence ID" value="TCT03768.1"/>
    <property type="molecule type" value="Genomic_DNA"/>
</dbReference>
<gene>
    <name evidence="1" type="ORF">EDC26_11476</name>
</gene>
<reference evidence="1 2" key="1">
    <citation type="submission" date="2019-03" db="EMBL/GenBank/DDBJ databases">
        <title>Genomic Encyclopedia of Type Strains, Phase IV (KMG-IV): sequencing the most valuable type-strain genomes for metagenomic binning, comparative biology and taxonomic classification.</title>
        <authorList>
            <person name="Goeker M."/>
        </authorList>
    </citation>
    <scope>NUCLEOTIDE SEQUENCE [LARGE SCALE GENOMIC DNA]</scope>
    <source>
        <strain evidence="1 2">DSM 24591</strain>
    </source>
</reference>
<organism evidence="1 2">
    <name type="scientific">Paralcaligenes ureilyticus</name>
    <dbReference type="NCBI Taxonomy" id="627131"/>
    <lineage>
        <taxon>Bacteria</taxon>
        <taxon>Pseudomonadati</taxon>
        <taxon>Pseudomonadota</taxon>
        <taxon>Betaproteobacteria</taxon>
        <taxon>Burkholderiales</taxon>
        <taxon>Alcaligenaceae</taxon>
        <taxon>Paralcaligenes</taxon>
    </lineage>
</organism>
<evidence type="ECO:0000313" key="1">
    <source>
        <dbReference type="EMBL" id="TCT03768.1"/>
    </source>
</evidence>
<sequence>MSSRNNHMNKIGMVFFDLFVQYWIALVFNGPEAWTMVATRAAATKK</sequence>
<dbReference type="Proteomes" id="UP000295525">
    <property type="component" value="Unassembled WGS sequence"/>
</dbReference>
<name>A0A4V2UXK0_9BURK</name>
<dbReference type="AlphaFoldDB" id="A0A4V2UXK0"/>
<proteinExistence type="predicted"/>
<protein>
    <submittedName>
        <fullName evidence="1">Uncharacterized protein</fullName>
    </submittedName>
</protein>
<evidence type="ECO:0000313" key="2">
    <source>
        <dbReference type="Proteomes" id="UP000295525"/>
    </source>
</evidence>
<comment type="caution">
    <text evidence="1">The sequence shown here is derived from an EMBL/GenBank/DDBJ whole genome shotgun (WGS) entry which is preliminary data.</text>
</comment>
<accession>A0A4V2UXK0</accession>
<keyword evidence="2" id="KW-1185">Reference proteome</keyword>